<accession>A0A382SRQ7</accession>
<reference evidence="1" key="1">
    <citation type="submission" date="2018-05" db="EMBL/GenBank/DDBJ databases">
        <authorList>
            <person name="Lanie J.A."/>
            <person name="Ng W.-L."/>
            <person name="Kazmierczak K.M."/>
            <person name="Andrzejewski T.M."/>
            <person name="Davidsen T.M."/>
            <person name="Wayne K.J."/>
            <person name="Tettelin H."/>
            <person name="Glass J.I."/>
            <person name="Rusch D."/>
            <person name="Podicherti R."/>
            <person name="Tsui H.-C.T."/>
            <person name="Winkler M.E."/>
        </authorList>
    </citation>
    <scope>NUCLEOTIDE SEQUENCE</scope>
</reference>
<dbReference type="EMBL" id="UINC01130842">
    <property type="protein sequence ID" value="SVD12165.1"/>
    <property type="molecule type" value="Genomic_DNA"/>
</dbReference>
<dbReference type="InterPro" id="IPR058002">
    <property type="entry name" value="Gp82"/>
</dbReference>
<organism evidence="1">
    <name type="scientific">marine metagenome</name>
    <dbReference type="NCBI Taxonomy" id="408172"/>
    <lineage>
        <taxon>unclassified sequences</taxon>
        <taxon>metagenomes</taxon>
        <taxon>ecological metagenomes</taxon>
    </lineage>
</organism>
<dbReference type="AlphaFoldDB" id="A0A382SRQ7"/>
<name>A0A382SRQ7_9ZZZZ</name>
<dbReference type="Pfam" id="PF25735">
    <property type="entry name" value="Phage_L5_gp82"/>
    <property type="match status" value="1"/>
</dbReference>
<feature type="non-terminal residue" evidence="1">
    <location>
        <position position="42"/>
    </location>
</feature>
<evidence type="ECO:0000313" key="1">
    <source>
        <dbReference type="EMBL" id="SVD12165.1"/>
    </source>
</evidence>
<proteinExistence type="predicted"/>
<gene>
    <name evidence="1" type="ORF">METZ01_LOCUS365019</name>
</gene>
<protein>
    <submittedName>
        <fullName evidence="1">Uncharacterized protein</fullName>
    </submittedName>
</protein>
<sequence>MRVEVYRNLHKGCFSVRALNGEDKGRVIDHVQSIMLRDATFV</sequence>